<organism evidence="3 4">
    <name type="scientific">Roseococcus suduntuyensis</name>
    <dbReference type="NCBI Taxonomy" id="455361"/>
    <lineage>
        <taxon>Bacteria</taxon>
        <taxon>Pseudomonadati</taxon>
        <taxon>Pseudomonadota</taxon>
        <taxon>Alphaproteobacteria</taxon>
        <taxon>Acetobacterales</taxon>
        <taxon>Roseomonadaceae</taxon>
        <taxon>Roseococcus</taxon>
    </lineage>
</organism>
<dbReference type="Gene3D" id="3.40.250.10">
    <property type="entry name" value="Rhodanese-like domain"/>
    <property type="match status" value="1"/>
</dbReference>
<accession>A0A840A5Y0</accession>
<feature type="transmembrane region" description="Helical" evidence="1">
    <location>
        <begin position="141"/>
        <end position="166"/>
    </location>
</feature>
<gene>
    <name evidence="3" type="ORF">GGQ83_000345</name>
</gene>
<proteinExistence type="predicted"/>
<dbReference type="PANTHER" id="PTHR44086">
    <property type="entry name" value="THIOSULFATE SULFURTRANSFERASE RDL2, MITOCHONDRIAL-RELATED"/>
    <property type="match status" value="1"/>
</dbReference>
<evidence type="ECO:0000313" key="4">
    <source>
        <dbReference type="Proteomes" id="UP000553193"/>
    </source>
</evidence>
<dbReference type="Pfam" id="PF00581">
    <property type="entry name" value="Rhodanese"/>
    <property type="match status" value="1"/>
</dbReference>
<sequence length="176" mass="18242">MTLPTITPARAAALLKSGDAILVDVREADERARAHIPGTAHLPISRVQEAELAVQAGKPVIFHCQSGRRTAENAAALAARAPGCEAMIVEGGLDAWRQAGLPVAENRKAPLPLMRQVQIVAGSLVVIGAVLGFAVSPMFHLLSAFVGGGLVMAGVVGLCPMANALAMMPWNKRAVA</sequence>
<evidence type="ECO:0000256" key="1">
    <source>
        <dbReference type="SAM" id="Phobius"/>
    </source>
</evidence>
<keyword evidence="1" id="KW-0472">Membrane</keyword>
<keyword evidence="3" id="KW-0808">Transferase</keyword>
<dbReference type="SMART" id="SM00450">
    <property type="entry name" value="RHOD"/>
    <property type="match status" value="1"/>
</dbReference>
<keyword evidence="1" id="KW-1133">Transmembrane helix</keyword>
<dbReference type="PROSITE" id="PS50206">
    <property type="entry name" value="RHODANESE_3"/>
    <property type="match status" value="1"/>
</dbReference>
<dbReference type="AlphaFoldDB" id="A0A840A5Y0"/>
<dbReference type="Proteomes" id="UP000553193">
    <property type="component" value="Unassembled WGS sequence"/>
</dbReference>
<dbReference type="PANTHER" id="PTHR44086:SF10">
    <property type="entry name" value="THIOSULFATE SULFURTRANSFERASE_RHODANESE-LIKE DOMAIN-CONTAINING PROTEIN 3"/>
    <property type="match status" value="1"/>
</dbReference>
<protein>
    <submittedName>
        <fullName evidence="3">Rhodanese-related sulfurtransferase</fullName>
    </submittedName>
</protein>
<reference evidence="3 4" key="1">
    <citation type="submission" date="2020-08" db="EMBL/GenBank/DDBJ databases">
        <title>Genomic Encyclopedia of Type Strains, Phase IV (KMG-IV): sequencing the most valuable type-strain genomes for metagenomic binning, comparative biology and taxonomic classification.</title>
        <authorList>
            <person name="Goeker M."/>
        </authorList>
    </citation>
    <scope>NUCLEOTIDE SEQUENCE [LARGE SCALE GENOMIC DNA]</scope>
    <source>
        <strain evidence="3 4">DSM 19979</strain>
    </source>
</reference>
<dbReference type="InterPro" id="IPR001763">
    <property type="entry name" value="Rhodanese-like_dom"/>
</dbReference>
<dbReference type="RefSeq" id="WP_184381873.1">
    <property type="nucleotide sequence ID" value="NZ_JACIDJ010000001.1"/>
</dbReference>
<feature type="transmembrane region" description="Helical" evidence="1">
    <location>
        <begin position="117"/>
        <end position="135"/>
    </location>
</feature>
<dbReference type="GO" id="GO:0004792">
    <property type="term" value="F:thiosulfate-cyanide sulfurtransferase activity"/>
    <property type="evidence" value="ECO:0007669"/>
    <property type="project" value="TreeGrafter"/>
</dbReference>
<dbReference type="Pfam" id="PF11127">
    <property type="entry name" value="YgaP-like_TM"/>
    <property type="match status" value="1"/>
</dbReference>
<dbReference type="SUPFAM" id="SSF52821">
    <property type="entry name" value="Rhodanese/Cell cycle control phosphatase"/>
    <property type="match status" value="1"/>
</dbReference>
<dbReference type="InterPro" id="IPR021309">
    <property type="entry name" value="YgaP-like_TM"/>
</dbReference>
<feature type="domain" description="Rhodanese" evidence="2">
    <location>
        <begin position="16"/>
        <end position="105"/>
    </location>
</feature>
<evidence type="ECO:0000313" key="3">
    <source>
        <dbReference type="EMBL" id="MBB3896919.1"/>
    </source>
</evidence>
<evidence type="ECO:0000259" key="2">
    <source>
        <dbReference type="PROSITE" id="PS50206"/>
    </source>
</evidence>
<dbReference type="Gene3D" id="6.10.140.1340">
    <property type="match status" value="1"/>
</dbReference>
<keyword evidence="4" id="KW-1185">Reference proteome</keyword>
<comment type="caution">
    <text evidence="3">The sequence shown here is derived from an EMBL/GenBank/DDBJ whole genome shotgun (WGS) entry which is preliminary data.</text>
</comment>
<name>A0A840A5Y0_9PROT</name>
<dbReference type="InterPro" id="IPR036873">
    <property type="entry name" value="Rhodanese-like_dom_sf"/>
</dbReference>
<keyword evidence="1" id="KW-0812">Transmembrane</keyword>
<dbReference type="EMBL" id="JACIDJ010000001">
    <property type="protein sequence ID" value="MBB3896919.1"/>
    <property type="molecule type" value="Genomic_DNA"/>
</dbReference>